<evidence type="ECO:0000313" key="8">
    <source>
        <dbReference type="Proteomes" id="UP000237749"/>
    </source>
</evidence>
<dbReference type="GO" id="GO:0005524">
    <property type="term" value="F:ATP binding"/>
    <property type="evidence" value="ECO:0007669"/>
    <property type="project" value="UniProtKB-KW"/>
</dbReference>
<dbReference type="Pfam" id="PF00271">
    <property type="entry name" value="Helicase_C"/>
    <property type="match status" value="1"/>
</dbReference>
<organism evidence="7 8">
    <name type="scientific">Lacrimispora xylanisolvens</name>
    <dbReference type="NCBI Taxonomy" id="384636"/>
    <lineage>
        <taxon>Bacteria</taxon>
        <taxon>Bacillati</taxon>
        <taxon>Bacillota</taxon>
        <taxon>Clostridia</taxon>
        <taxon>Lachnospirales</taxon>
        <taxon>Lachnospiraceae</taxon>
        <taxon>Lacrimispora</taxon>
    </lineage>
</organism>
<name>A0A2S6HH57_9FIRM</name>
<evidence type="ECO:0000256" key="3">
    <source>
        <dbReference type="ARBA" id="ARBA00022806"/>
    </source>
</evidence>
<dbReference type="SUPFAM" id="SSF52540">
    <property type="entry name" value="P-loop containing nucleoside triphosphate hydrolases"/>
    <property type="match status" value="2"/>
</dbReference>
<dbReference type="InterPro" id="IPR011545">
    <property type="entry name" value="DEAD/DEAH_box_helicase_dom"/>
</dbReference>
<accession>A0A2S6HH57</accession>
<dbReference type="PANTHER" id="PTHR47961:SF6">
    <property type="entry name" value="DNA-DIRECTED DNA POLYMERASE"/>
    <property type="match status" value="1"/>
</dbReference>
<evidence type="ECO:0000259" key="5">
    <source>
        <dbReference type="PROSITE" id="PS51192"/>
    </source>
</evidence>
<dbReference type="InterPro" id="IPR050474">
    <property type="entry name" value="Hel308_SKI2-like"/>
</dbReference>
<gene>
    <name evidence="7" type="ORF">BXY41_11741</name>
</gene>
<evidence type="ECO:0000256" key="2">
    <source>
        <dbReference type="ARBA" id="ARBA00022801"/>
    </source>
</evidence>
<keyword evidence="1" id="KW-0547">Nucleotide-binding</keyword>
<evidence type="ECO:0000256" key="1">
    <source>
        <dbReference type="ARBA" id="ARBA00022741"/>
    </source>
</evidence>
<evidence type="ECO:0000313" key="7">
    <source>
        <dbReference type="EMBL" id="PPK76812.1"/>
    </source>
</evidence>
<dbReference type="InterPro" id="IPR001650">
    <property type="entry name" value="Helicase_C-like"/>
</dbReference>
<dbReference type="Gene3D" id="3.40.50.300">
    <property type="entry name" value="P-loop containing nucleotide triphosphate hydrolases"/>
    <property type="match status" value="2"/>
</dbReference>
<comment type="caution">
    <text evidence="7">The sequence shown here is derived from an EMBL/GenBank/DDBJ whole genome shotgun (WGS) entry which is preliminary data.</text>
</comment>
<dbReference type="AlphaFoldDB" id="A0A2S6HH57"/>
<dbReference type="GO" id="GO:0016787">
    <property type="term" value="F:hydrolase activity"/>
    <property type="evidence" value="ECO:0007669"/>
    <property type="project" value="UniProtKB-KW"/>
</dbReference>
<dbReference type="GO" id="GO:0003676">
    <property type="term" value="F:nucleic acid binding"/>
    <property type="evidence" value="ECO:0007669"/>
    <property type="project" value="InterPro"/>
</dbReference>
<reference evidence="7 8" key="1">
    <citation type="submission" date="2018-02" db="EMBL/GenBank/DDBJ databases">
        <title>Genomic Encyclopedia of Archaeal and Bacterial Type Strains, Phase II (KMG-II): from individual species to whole genera.</title>
        <authorList>
            <person name="Goeker M."/>
        </authorList>
    </citation>
    <scope>NUCLEOTIDE SEQUENCE [LARGE SCALE GENOMIC DNA]</scope>
    <source>
        <strain evidence="7 8">DSM 3808</strain>
    </source>
</reference>
<feature type="domain" description="Helicase C-terminal" evidence="6">
    <location>
        <begin position="382"/>
        <end position="547"/>
    </location>
</feature>
<dbReference type="RefSeq" id="WP_104439426.1">
    <property type="nucleotide sequence ID" value="NZ_PTJA01000017.1"/>
</dbReference>
<dbReference type="OrthoDB" id="9815222at2"/>
<dbReference type="PANTHER" id="PTHR47961">
    <property type="entry name" value="DNA POLYMERASE THETA, PUTATIVE (AFU_ORTHOLOGUE AFUA_1G05260)-RELATED"/>
    <property type="match status" value="1"/>
</dbReference>
<feature type="domain" description="Helicase ATP-binding" evidence="5">
    <location>
        <begin position="109"/>
        <end position="236"/>
    </location>
</feature>
<dbReference type="InterPro" id="IPR027417">
    <property type="entry name" value="P-loop_NTPase"/>
</dbReference>
<evidence type="ECO:0000256" key="4">
    <source>
        <dbReference type="ARBA" id="ARBA00022840"/>
    </source>
</evidence>
<dbReference type="GO" id="GO:0004386">
    <property type="term" value="F:helicase activity"/>
    <property type="evidence" value="ECO:0007669"/>
    <property type="project" value="UniProtKB-KW"/>
</dbReference>
<protein>
    <submittedName>
        <fullName evidence="7">RAD3-like DEAD/DEAH box helicase</fullName>
    </submittedName>
</protein>
<keyword evidence="4" id="KW-0067">ATP-binding</keyword>
<dbReference type="SMART" id="SM00490">
    <property type="entry name" value="HELICc"/>
    <property type="match status" value="1"/>
</dbReference>
<proteinExistence type="predicted"/>
<keyword evidence="8" id="KW-1185">Reference proteome</keyword>
<sequence length="793" mass="92794">MEYLYKLVDLINEFEDGNDNAEKQIRDLVCYISDNDEYMKNELYRSVIFEASEKLRMFGYIKGKNKISAFEFSEDDLYDIKHETIQNYYRSRVFSNNLLDKRQKQVVDRFMILENKRMLVSAPTSFGKTFLLREIIYLNRDRYKNILLVFPTIALLNENTESINNLIQTFRLDYKVINNVYSGVSSDNKYIFILTPERTLKLLADNGNLIIDFFFFDEVYKIDEDFDKNEDSVKNIEEIIETKEDKGGRAKAFRIALYLLAKQVKEYYLAGPYLNLDNVKSGMKKFILLNNITTFQVEFEPTVRIEIDAWKMNSVLFHPVLGESKIQLYDHASPTTKEKVSGIAKYLYENKLGQAIFYCSTPNRSMQYTKVIVDSINCKESRIPQAFINHLKRKYNVKYGSNKNSVTYWSLIKALENGIGIHHGKFPKYIQNEILKMFNNEDFNFLFCTSTIIEGVNTNAKNVVVINNSVGNTPMTAFALKNIKGRAGRYYHHSIGRVFYADPKQRNIEKTDEMQLNFQTFDDINILKTDIDNSKIEDLSEKNKKIKSEREDNFDKQILPNAIFIKNRLYPRDQQERYLKYIMISSNFDKFNGLINNSHNINYFLTKKLMKPLLETFVETGILEINKGTVYNAVLATYSINGTMGVLEYHIKQLEKDEINSSEEKIDVAYVNTFDQIRTIIEYEVPKLLCLFESLYQQAGIIKGYKMDEFNLSGIIRFYELGITTELGLFLVEYGFPIDTIRQLERKFSAILNMSAKEAVFYLEKNRKLLLGLMDEYEMGLYERAIIALEKRK</sequence>
<keyword evidence="3 7" id="KW-0347">Helicase</keyword>
<dbReference type="PROSITE" id="PS51192">
    <property type="entry name" value="HELICASE_ATP_BIND_1"/>
    <property type="match status" value="1"/>
</dbReference>
<dbReference type="EMBL" id="PTJA01000017">
    <property type="protein sequence ID" value="PPK76812.1"/>
    <property type="molecule type" value="Genomic_DNA"/>
</dbReference>
<dbReference type="InterPro" id="IPR014001">
    <property type="entry name" value="Helicase_ATP-bd"/>
</dbReference>
<keyword evidence="2" id="KW-0378">Hydrolase</keyword>
<evidence type="ECO:0000259" key="6">
    <source>
        <dbReference type="PROSITE" id="PS51194"/>
    </source>
</evidence>
<dbReference type="Proteomes" id="UP000237749">
    <property type="component" value="Unassembled WGS sequence"/>
</dbReference>
<dbReference type="Pfam" id="PF00270">
    <property type="entry name" value="DEAD"/>
    <property type="match status" value="1"/>
</dbReference>
<dbReference type="PROSITE" id="PS51194">
    <property type="entry name" value="HELICASE_CTER"/>
    <property type="match status" value="1"/>
</dbReference>